<reference evidence="2 3" key="1">
    <citation type="submission" date="2018-10" db="EMBL/GenBank/DDBJ databases">
        <title>Streptococcus hillyeri sp. nov., isolated from equine tracheal sample.</title>
        <authorList>
            <person name="Macfadyen A.C."/>
            <person name="Waller A."/>
            <person name="Paterson G.K."/>
        </authorList>
    </citation>
    <scope>NUCLEOTIDE SEQUENCE [LARGE SCALE GENOMIC DNA]</scope>
    <source>
        <strain evidence="2 3">28462</strain>
    </source>
</reference>
<accession>A0A3L9DS99</accession>
<feature type="transmembrane region" description="Helical" evidence="1">
    <location>
        <begin position="34"/>
        <end position="50"/>
    </location>
</feature>
<evidence type="ECO:0000313" key="2">
    <source>
        <dbReference type="EMBL" id="RLY04191.1"/>
    </source>
</evidence>
<dbReference type="AlphaFoldDB" id="A0A3L9DS99"/>
<keyword evidence="1" id="KW-0472">Membrane</keyword>
<proteinExistence type="predicted"/>
<dbReference type="Proteomes" id="UP000279194">
    <property type="component" value="Unassembled WGS sequence"/>
</dbReference>
<evidence type="ECO:0000313" key="3">
    <source>
        <dbReference type="Proteomes" id="UP000279194"/>
    </source>
</evidence>
<feature type="transmembrane region" description="Helical" evidence="1">
    <location>
        <begin position="7"/>
        <end position="28"/>
    </location>
</feature>
<comment type="caution">
    <text evidence="2">The sequence shown here is derived from an EMBL/GenBank/DDBJ whole genome shotgun (WGS) entry which is preliminary data.</text>
</comment>
<keyword evidence="3" id="KW-1185">Reference proteome</keyword>
<protein>
    <submittedName>
        <fullName evidence="2">Uncharacterized protein</fullName>
    </submittedName>
</protein>
<keyword evidence="1" id="KW-0812">Transmembrane</keyword>
<sequence length="119" mass="13377">MKQLSSFYKGVGIVCIVAGMFLLALDLVHGSSNLPVTWVVYVLLGTYLLVRDCLVSSRKWQLMVLGIIILIFGFVILSDLSVLPKSDLSIMEFLIPFILLTMDLDDIEKKAKERKNVKD</sequence>
<evidence type="ECO:0000256" key="1">
    <source>
        <dbReference type="SAM" id="Phobius"/>
    </source>
</evidence>
<name>A0A3L9DS99_9STRE</name>
<keyword evidence="1" id="KW-1133">Transmembrane helix</keyword>
<gene>
    <name evidence="2" type="ORF">EAF07_03735</name>
</gene>
<organism evidence="2 3">
    <name type="scientific">Streptococcus hillyeri</name>
    <dbReference type="NCBI Taxonomy" id="2282420"/>
    <lineage>
        <taxon>Bacteria</taxon>
        <taxon>Bacillati</taxon>
        <taxon>Bacillota</taxon>
        <taxon>Bacilli</taxon>
        <taxon>Lactobacillales</taxon>
        <taxon>Streptococcaceae</taxon>
        <taxon>Streptococcus</taxon>
    </lineage>
</organism>
<dbReference type="RefSeq" id="WP_121834948.1">
    <property type="nucleotide sequence ID" value="NZ_CP163513.1"/>
</dbReference>
<dbReference type="EMBL" id="RCVM01000004">
    <property type="protein sequence ID" value="RLY04191.1"/>
    <property type="molecule type" value="Genomic_DNA"/>
</dbReference>
<feature type="transmembrane region" description="Helical" evidence="1">
    <location>
        <begin position="62"/>
        <end position="82"/>
    </location>
</feature>